<dbReference type="Pfam" id="PF04229">
    <property type="entry name" value="GrpB"/>
    <property type="match status" value="1"/>
</dbReference>
<evidence type="ECO:0000313" key="1">
    <source>
        <dbReference type="EMBL" id="PGD40178.1"/>
    </source>
</evidence>
<dbReference type="PANTHER" id="PTHR34822">
    <property type="entry name" value="GRPB DOMAIN PROTEIN (AFU_ORTHOLOGUE AFUA_1G01530)"/>
    <property type="match status" value="1"/>
</dbReference>
<evidence type="ECO:0000313" key="3">
    <source>
        <dbReference type="Proteomes" id="UP000195728"/>
    </source>
</evidence>
<dbReference type="Proteomes" id="UP000223472">
    <property type="component" value="Unassembled WGS sequence"/>
</dbReference>
<comment type="caution">
    <text evidence="1">The sequence shown here is derived from an EMBL/GenBank/DDBJ whole genome shotgun (WGS) entry which is preliminary data.</text>
</comment>
<dbReference type="PANTHER" id="PTHR34822:SF1">
    <property type="entry name" value="GRPB FAMILY PROTEIN"/>
    <property type="match status" value="1"/>
</dbReference>
<evidence type="ECO:0000313" key="4">
    <source>
        <dbReference type="Proteomes" id="UP000223472"/>
    </source>
</evidence>
<dbReference type="SUPFAM" id="SSF81301">
    <property type="entry name" value="Nucleotidyltransferase"/>
    <property type="match status" value="1"/>
</dbReference>
<reference evidence="2 3" key="1">
    <citation type="submission" date="2016-08" db="EMBL/GenBank/DDBJ databases">
        <authorList>
            <person name="Loux V."/>
            <person name="Rue O."/>
        </authorList>
    </citation>
    <scope>NUCLEOTIDE SEQUENCE [LARGE SCALE GENOMIC DNA]</scope>
    <source>
        <strain evidence="2 3">WSBC_10311</strain>
    </source>
</reference>
<dbReference type="EMBL" id="FMBG01000012">
    <property type="protein sequence ID" value="SCC28073.1"/>
    <property type="molecule type" value="Genomic_DNA"/>
</dbReference>
<sequence length="108" mass="12415">MTKSEIKIEDYNPEWSIIFKELKHVIEAELDDLLLSIEHVGSTSVNNLSAKPIIDLDLVIDNRDMLPKVIQRLEKLGYYHEGDLGIEGREAFGRKDHFTPWHGEKKSG</sequence>
<dbReference type="EMBL" id="NVIY01000001">
    <property type="protein sequence ID" value="PGD40178.1"/>
    <property type="molecule type" value="Genomic_DNA"/>
</dbReference>
<dbReference type="AlphaFoldDB" id="A0A2C3PU76"/>
<accession>A0A2C3PU76</accession>
<dbReference type="InterPro" id="IPR043519">
    <property type="entry name" value="NT_sf"/>
</dbReference>
<reference evidence="1 4" key="2">
    <citation type="submission" date="2017-09" db="EMBL/GenBank/DDBJ databases">
        <title>Large-scale bioinformatics analysis of Bacillus genomes uncovers conserved roles of natural products in bacterial physiology.</title>
        <authorList>
            <consortium name="Agbiome Team Llc"/>
            <person name="Bleich R.M."/>
            <person name="Grubbs K.J."/>
            <person name="Santa Maria K.C."/>
            <person name="Allen S.E."/>
            <person name="Farag S."/>
            <person name="Shank E.A."/>
            <person name="Bowers A."/>
        </authorList>
    </citation>
    <scope>NUCLEOTIDE SEQUENCE [LARGE SCALE GENOMIC DNA]</scope>
    <source>
        <strain evidence="1 4">AFS065610</strain>
    </source>
</reference>
<dbReference type="InterPro" id="IPR007344">
    <property type="entry name" value="GrpB/CoaE"/>
</dbReference>
<dbReference type="Gene3D" id="3.30.460.10">
    <property type="entry name" value="Beta Polymerase, domain 2"/>
    <property type="match status" value="1"/>
</dbReference>
<dbReference type="Proteomes" id="UP000195728">
    <property type="component" value="Unassembled WGS sequence"/>
</dbReference>
<accession>J9A7S4</accession>
<name>A0A2C3PU76_9BACI</name>
<organism evidence="1 4">
    <name type="scientific">Bacillus wiedmannii</name>
    <dbReference type="NCBI Taxonomy" id="1890302"/>
    <lineage>
        <taxon>Bacteria</taxon>
        <taxon>Bacillati</taxon>
        <taxon>Bacillota</taxon>
        <taxon>Bacilli</taxon>
        <taxon>Bacillales</taxon>
        <taxon>Bacillaceae</taxon>
        <taxon>Bacillus</taxon>
        <taxon>Bacillus cereus group</taxon>
    </lineage>
</organism>
<proteinExistence type="predicted"/>
<gene>
    <name evidence="2" type="ORF">BC10311_02387</name>
    <name evidence="1" type="ORF">COM27_00055</name>
</gene>
<evidence type="ECO:0000313" key="2">
    <source>
        <dbReference type="EMBL" id="SCC28073.1"/>
    </source>
</evidence>
<protein>
    <submittedName>
        <fullName evidence="1">GrpB family protein</fullName>
    </submittedName>
</protein>